<accession>A0A5J5BA02</accession>
<protein>
    <recommendedName>
        <fullName evidence="1">Factor of DNA methylation 1-5/IDN2 domain-containing protein</fullName>
    </recommendedName>
</protein>
<evidence type="ECO:0000313" key="3">
    <source>
        <dbReference type="Proteomes" id="UP000325577"/>
    </source>
</evidence>
<gene>
    <name evidence="2" type="ORF">F0562_026166</name>
</gene>
<dbReference type="Pfam" id="PF03469">
    <property type="entry name" value="XH"/>
    <property type="match status" value="1"/>
</dbReference>
<dbReference type="GO" id="GO:0080188">
    <property type="term" value="P:gene silencing by siRNA-directed DNA methylation"/>
    <property type="evidence" value="ECO:0007669"/>
    <property type="project" value="InterPro"/>
</dbReference>
<dbReference type="PANTHER" id="PTHR21596:SF82">
    <property type="entry name" value="FACTOR OF DNA METHYLATION 5-LIKE"/>
    <property type="match status" value="1"/>
</dbReference>
<dbReference type="InterPro" id="IPR005379">
    <property type="entry name" value="FDM1-5/IDN2_XH"/>
</dbReference>
<dbReference type="EMBL" id="CM018037">
    <property type="protein sequence ID" value="KAA8539474.1"/>
    <property type="molecule type" value="Genomic_DNA"/>
</dbReference>
<proteinExistence type="predicted"/>
<dbReference type="PANTHER" id="PTHR21596">
    <property type="entry name" value="RIBONUCLEASE P SUBUNIT P38"/>
    <property type="match status" value="1"/>
</dbReference>
<dbReference type="OrthoDB" id="1892195at2759"/>
<dbReference type="AlphaFoldDB" id="A0A5J5BA02"/>
<dbReference type="InterPro" id="IPR045177">
    <property type="entry name" value="FDM1-5/IDN2"/>
</dbReference>
<reference evidence="2 3" key="1">
    <citation type="submission" date="2019-09" db="EMBL/GenBank/DDBJ databases">
        <title>A chromosome-level genome assembly of the Chinese tupelo Nyssa sinensis.</title>
        <authorList>
            <person name="Yang X."/>
            <person name="Kang M."/>
            <person name="Yang Y."/>
            <person name="Xiong H."/>
            <person name="Wang M."/>
            <person name="Zhang Z."/>
            <person name="Wang Z."/>
            <person name="Wu H."/>
            <person name="Ma T."/>
            <person name="Liu J."/>
            <person name="Xi Z."/>
        </authorList>
    </citation>
    <scope>NUCLEOTIDE SEQUENCE [LARGE SCALE GENOMIC DNA]</scope>
    <source>
        <strain evidence="2">J267</strain>
        <tissue evidence="2">Leaf</tissue>
    </source>
</reference>
<name>A0A5J5BA02_9ASTE</name>
<keyword evidence="3" id="KW-1185">Reference proteome</keyword>
<organism evidence="2 3">
    <name type="scientific">Nyssa sinensis</name>
    <dbReference type="NCBI Taxonomy" id="561372"/>
    <lineage>
        <taxon>Eukaryota</taxon>
        <taxon>Viridiplantae</taxon>
        <taxon>Streptophyta</taxon>
        <taxon>Embryophyta</taxon>
        <taxon>Tracheophyta</taxon>
        <taxon>Spermatophyta</taxon>
        <taxon>Magnoliopsida</taxon>
        <taxon>eudicotyledons</taxon>
        <taxon>Gunneridae</taxon>
        <taxon>Pentapetalae</taxon>
        <taxon>asterids</taxon>
        <taxon>Cornales</taxon>
        <taxon>Nyssaceae</taxon>
        <taxon>Nyssa</taxon>
    </lineage>
</organism>
<dbReference type="Proteomes" id="UP000325577">
    <property type="component" value="Linkage Group LG14"/>
</dbReference>
<evidence type="ECO:0000259" key="1">
    <source>
        <dbReference type="Pfam" id="PF03469"/>
    </source>
</evidence>
<feature type="domain" description="Factor of DNA methylation 1-5/IDN2" evidence="1">
    <location>
        <begin position="46"/>
        <end position="133"/>
    </location>
</feature>
<sequence length="138" mass="16572">MSSEYECLVECIFVFGMQSLRNVQSKRAILEIKRMGEVDQKPFRDDPNWHPFKIDQKLQEIIDEDDKKLKELRKEWGEDAYNAIAKALLELNEYNPSGRYVVPELWNFKEGRKACLKEVIQYITKQWKTNKRKRRVMT</sequence>
<evidence type="ECO:0000313" key="2">
    <source>
        <dbReference type="EMBL" id="KAA8539474.1"/>
    </source>
</evidence>